<accession>A0AAN5CXG1</accession>
<feature type="non-terminal residue" evidence="1">
    <location>
        <position position="103"/>
    </location>
</feature>
<protein>
    <submittedName>
        <fullName evidence="1">Uncharacterized protein</fullName>
    </submittedName>
</protein>
<name>A0AAN5CXG1_9BILA</name>
<gene>
    <name evidence="1" type="ORF">PMAYCL1PPCAC_22532</name>
</gene>
<dbReference type="AlphaFoldDB" id="A0AAN5CXG1"/>
<organism evidence="1 2">
    <name type="scientific">Pristionchus mayeri</name>
    <dbReference type="NCBI Taxonomy" id="1317129"/>
    <lineage>
        <taxon>Eukaryota</taxon>
        <taxon>Metazoa</taxon>
        <taxon>Ecdysozoa</taxon>
        <taxon>Nematoda</taxon>
        <taxon>Chromadorea</taxon>
        <taxon>Rhabditida</taxon>
        <taxon>Rhabditina</taxon>
        <taxon>Diplogasteromorpha</taxon>
        <taxon>Diplogasteroidea</taxon>
        <taxon>Neodiplogasteridae</taxon>
        <taxon>Pristionchus</taxon>
    </lineage>
</organism>
<keyword evidence="2" id="KW-1185">Reference proteome</keyword>
<sequence>AAFGSAVIYTSQTTNTKTETPNRRLLPSRSEAICLFTPSKMERLSILEKWPHSDDTFIPGHALTQAREMQVTVTSWRSLTLRQSIDKGFRRESKCTTTARCTA</sequence>
<evidence type="ECO:0000313" key="1">
    <source>
        <dbReference type="EMBL" id="GMR52337.1"/>
    </source>
</evidence>
<feature type="non-terminal residue" evidence="1">
    <location>
        <position position="1"/>
    </location>
</feature>
<proteinExistence type="predicted"/>
<dbReference type="EMBL" id="BTRK01000005">
    <property type="protein sequence ID" value="GMR52337.1"/>
    <property type="molecule type" value="Genomic_DNA"/>
</dbReference>
<reference evidence="2" key="1">
    <citation type="submission" date="2022-10" db="EMBL/GenBank/DDBJ databases">
        <title>Genome assembly of Pristionchus species.</title>
        <authorList>
            <person name="Yoshida K."/>
            <person name="Sommer R.J."/>
        </authorList>
    </citation>
    <scope>NUCLEOTIDE SEQUENCE [LARGE SCALE GENOMIC DNA]</scope>
    <source>
        <strain evidence="2">RS5460</strain>
    </source>
</reference>
<evidence type="ECO:0000313" key="2">
    <source>
        <dbReference type="Proteomes" id="UP001328107"/>
    </source>
</evidence>
<comment type="caution">
    <text evidence="1">The sequence shown here is derived from an EMBL/GenBank/DDBJ whole genome shotgun (WGS) entry which is preliminary data.</text>
</comment>
<dbReference type="Proteomes" id="UP001328107">
    <property type="component" value="Unassembled WGS sequence"/>
</dbReference>